<comment type="caution">
    <text evidence="1">The sequence shown here is derived from an EMBL/GenBank/DDBJ whole genome shotgun (WGS) entry which is preliminary data.</text>
</comment>
<organism evidence="1 2">
    <name type="scientific">Oceanitalea stevensii</name>
    <dbReference type="NCBI Taxonomy" id="2763072"/>
    <lineage>
        <taxon>Bacteria</taxon>
        <taxon>Bacillati</taxon>
        <taxon>Actinomycetota</taxon>
        <taxon>Actinomycetes</taxon>
        <taxon>Micrococcales</taxon>
        <taxon>Bogoriellaceae</taxon>
        <taxon>Georgenia</taxon>
    </lineage>
</organism>
<dbReference type="Proteomes" id="UP000661894">
    <property type="component" value="Unassembled WGS sequence"/>
</dbReference>
<evidence type="ECO:0000313" key="1">
    <source>
        <dbReference type="EMBL" id="MBD8060922.1"/>
    </source>
</evidence>
<reference evidence="1 2" key="1">
    <citation type="submission" date="2020-08" db="EMBL/GenBank/DDBJ databases">
        <title>A Genomic Blueprint of the Chicken Gut Microbiome.</title>
        <authorList>
            <person name="Gilroy R."/>
            <person name="Ravi A."/>
            <person name="Getino M."/>
            <person name="Pursley I."/>
            <person name="Horton D.L."/>
            <person name="Alikhan N.-F."/>
            <person name="Baker D."/>
            <person name="Gharbi K."/>
            <person name="Hall N."/>
            <person name="Watson M."/>
            <person name="Adriaenssens E.M."/>
            <person name="Foster-Nyarko E."/>
            <person name="Jarju S."/>
            <person name="Secka A."/>
            <person name="Antonio M."/>
            <person name="Oren A."/>
            <person name="Chaudhuri R."/>
            <person name="La Ragione R.M."/>
            <person name="Hildebrand F."/>
            <person name="Pallen M.J."/>
        </authorList>
    </citation>
    <scope>NUCLEOTIDE SEQUENCE [LARGE SCALE GENOMIC DNA]</scope>
    <source>
        <strain evidence="1 2">Sa1BUA1</strain>
    </source>
</reference>
<sequence length="105" mass="11376">MPDVQVDTELLKEAGAQLRNVVETFTYAKDDAHALADHVGHGGLAKRVRNFADNWQSRRQDMLETIGTLGDVSEGVGIAFEEWDAELARAITVDVETTAGPVVAP</sequence>
<evidence type="ECO:0008006" key="3">
    <source>
        <dbReference type="Google" id="ProtNLM"/>
    </source>
</evidence>
<name>A0ABR8YXX6_9MICO</name>
<evidence type="ECO:0000313" key="2">
    <source>
        <dbReference type="Proteomes" id="UP000661894"/>
    </source>
</evidence>
<proteinExistence type="predicted"/>
<protein>
    <recommendedName>
        <fullName evidence="3">WXG100 family type VII secretion target</fullName>
    </recommendedName>
</protein>
<dbReference type="RefSeq" id="WP_251838071.1">
    <property type="nucleotide sequence ID" value="NZ_JACSPO010000001.1"/>
</dbReference>
<keyword evidence="2" id="KW-1185">Reference proteome</keyword>
<dbReference type="EMBL" id="JACSPO010000001">
    <property type="protein sequence ID" value="MBD8060922.1"/>
    <property type="molecule type" value="Genomic_DNA"/>
</dbReference>
<accession>A0ABR8YXX6</accession>
<gene>
    <name evidence="1" type="ORF">H9624_01135</name>
</gene>